<dbReference type="Proteomes" id="UP001283361">
    <property type="component" value="Unassembled WGS sequence"/>
</dbReference>
<proteinExistence type="predicted"/>
<evidence type="ECO:0000313" key="1">
    <source>
        <dbReference type="EMBL" id="KAK3708069.1"/>
    </source>
</evidence>
<accession>A0AAE0XSD9</accession>
<protein>
    <submittedName>
        <fullName evidence="1">Uncharacterized protein</fullName>
    </submittedName>
</protein>
<keyword evidence="2" id="KW-1185">Reference proteome</keyword>
<gene>
    <name evidence="1" type="ORF">RRG08_055783</name>
</gene>
<reference evidence="1" key="1">
    <citation type="journal article" date="2023" name="G3 (Bethesda)">
        <title>A reference genome for the long-term kleptoplast-retaining sea slug Elysia crispata morphotype clarki.</title>
        <authorList>
            <person name="Eastman K.E."/>
            <person name="Pendleton A.L."/>
            <person name="Shaikh M.A."/>
            <person name="Suttiyut T."/>
            <person name="Ogas R."/>
            <person name="Tomko P."/>
            <person name="Gavelis G."/>
            <person name="Widhalm J.R."/>
            <person name="Wisecaver J.H."/>
        </authorList>
    </citation>
    <scope>NUCLEOTIDE SEQUENCE</scope>
    <source>
        <strain evidence="1">ECLA1</strain>
    </source>
</reference>
<dbReference type="EMBL" id="JAWDGP010007703">
    <property type="protein sequence ID" value="KAK3708069.1"/>
    <property type="molecule type" value="Genomic_DNA"/>
</dbReference>
<organism evidence="1 2">
    <name type="scientific">Elysia crispata</name>
    <name type="common">lettuce slug</name>
    <dbReference type="NCBI Taxonomy" id="231223"/>
    <lineage>
        <taxon>Eukaryota</taxon>
        <taxon>Metazoa</taxon>
        <taxon>Spiralia</taxon>
        <taxon>Lophotrochozoa</taxon>
        <taxon>Mollusca</taxon>
        <taxon>Gastropoda</taxon>
        <taxon>Heterobranchia</taxon>
        <taxon>Euthyneura</taxon>
        <taxon>Panpulmonata</taxon>
        <taxon>Sacoglossa</taxon>
        <taxon>Placobranchoidea</taxon>
        <taxon>Plakobranchidae</taxon>
        <taxon>Elysia</taxon>
    </lineage>
</organism>
<name>A0AAE0XSD9_9GAST</name>
<sequence length="69" mass="7457">MAVGAGLEHPLSYRTGRGPNNCRCRVRASALISYRYGPQCLYMQGYNIRSDIVQVGTTVAVGAGLQQPL</sequence>
<dbReference type="AlphaFoldDB" id="A0AAE0XSD9"/>
<comment type="caution">
    <text evidence="1">The sequence shown here is derived from an EMBL/GenBank/DDBJ whole genome shotgun (WGS) entry which is preliminary data.</text>
</comment>
<evidence type="ECO:0000313" key="2">
    <source>
        <dbReference type="Proteomes" id="UP001283361"/>
    </source>
</evidence>